<dbReference type="GO" id="GO:0038187">
    <property type="term" value="F:pattern recognition receptor activity"/>
    <property type="evidence" value="ECO:0000318"/>
    <property type="project" value="GO_Central"/>
</dbReference>
<dbReference type="GO" id="GO:0009897">
    <property type="term" value="C:external side of plasma membrane"/>
    <property type="evidence" value="ECO:0000318"/>
    <property type="project" value="GO_Central"/>
</dbReference>
<dbReference type="GeneID" id="20203929"/>
<dbReference type="InParanoid" id="T1F530"/>
<proteinExistence type="predicted"/>
<accession>T1F530</accession>
<evidence type="ECO:0000313" key="4">
    <source>
        <dbReference type="EMBL" id="ESO04510.1"/>
    </source>
</evidence>
<reference evidence="6" key="1">
    <citation type="submission" date="2012-12" db="EMBL/GenBank/DDBJ databases">
        <authorList>
            <person name="Hellsten U."/>
            <person name="Grimwood J."/>
            <person name="Chapman J.A."/>
            <person name="Shapiro H."/>
            <person name="Aerts A."/>
            <person name="Otillar R.P."/>
            <person name="Terry A.Y."/>
            <person name="Boore J.L."/>
            <person name="Simakov O."/>
            <person name="Marletaz F."/>
            <person name="Cho S.-J."/>
            <person name="Edsinger-Gonzales E."/>
            <person name="Havlak P."/>
            <person name="Kuo D.-H."/>
            <person name="Larsson T."/>
            <person name="Lv J."/>
            <person name="Arendt D."/>
            <person name="Savage R."/>
            <person name="Osoegawa K."/>
            <person name="de Jong P."/>
            <person name="Lindberg D.R."/>
            <person name="Seaver E.C."/>
            <person name="Weisblat D.A."/>
            <person name="Putnam N.H."/>
            <person name="Grigoriev I.V."/>
            <person name="Rokhsar D.S."/>
        </authorList>
    </citation>
    <scope>NUCLEOTIDE SEQUENCE</scope>
</reference>
<dbReference type="SUPFAM" id="SSF56436">
    <property type="entry name" value="C-type lectin-like"/>
    <property type="match status" value="1"/>
</dbReference>
<keyword evidence="1" id="KW-1015">Disulfide bond</keyword>
<evidence type="ECO:0000256" key="1">
    <source>
        <dbReference type="ARBA" id="ARBA00023157"/>
    </source>
</evidence>
<dbReference type="EnsemblMetazoa" id="HelroT172157">
    <property type="protein sequence ID" value="HelroP172157"/>
    <property type="gene ID" value="HelroG172157"/>
</dbReference>
<keyword evidence="6" id="KW-1185">Reference proteome</keyword>
<feature type="chain" id="PRO_5010980324" description="C-type lectin domain-containing protein" evidence="2">
    <location>
        <begin position="18"/>
        <end position="225"/>
    </location>
</feature>
<reference evidence="5" key="3">
    <citation type="submission" date="2015-06" db="UniProtKB">
        <authorList>
            <consortium name="EnsemblMetazoa"/>
        </authorList>
    </citation>
    <scope>IDENTIFICATION</scope>
</reference>
<gene>
    <name evidence="5" type="primary">20203929</name>
    <name evidence="4" type="ORF">HELRODRAFT_172157</name>
</gene>
<dbReference type="InterPro" id="IPR016187">
    <property type="entry name" value="CTDL_fold"/>
</dbReference>
<dbReference type="AlphaFoldDB" id="T1F530"/>
<dbReference type="PROSITE" id="PS00615">
    <property type="entry name" value="C_TYPE_LECTIN_1"/>
    <property type="match status" value="1"/>
</dbReference>
<evidence type="ECO:0000259" key="3">
    <source>
        <dbReference type="PROSITE" id="PS50041"/>
    </source>
</evidence>
<name>T1F530_HELRO</name>
<dbReference type="InterPro" id="IPR018378">
    <property type="entry name" value="C-type_lectin_CS"/>
</dbReference>
<dbReference type="InterPro" id="IPR016186">
    <property type="entry name" value="C-type_lectin-like/link_sf"/>
</dbReference>
<dbReference type="SMART" id="SM00034">
    <property type="entry name" value="CLECT"/>
    <property type="match status" value="1"/>
</dbReference>
<reference evidence="4 6" key="2">
    <citation type="journal article" date="2013" name="Nature">
        <title>Insights into bilaterian evolution from three spiralian genomes.</title>
        <authorList>
            <person name="Simakov O."/>
            <person name="Marletaz F."/>
            <person name="Cho S.J."/>
            <person name="Edsinger-Gonzales E."/>
            <person name="Havlak P."/>
            <person name="Hellsten U."/>
            <person name="Kuo D.H."/>
            <person name="Larsson T."/>
            <person name="Lv J."/>
            <person name="Arendt D."/>
            <person name="Savage R."/>
            <person name="Osoegawa K."/>
            <person name="de Jong P."/>
            <person name="Grimwood J."/>
            <person name="Chapman J.A."/>
            <person name="Shapiro H."/>
            <person name="Aerts A."/>
            <person name="Otillar R.P."/>
            <person name="Terry A.Y."/>
            <person name="Boore J.L."/>
            <person name="Grigoriev I.V."/>
            <person name="Lindberg D.R."/>
            <person name="Seaver E.C."/>
            <person name="Weisblat D.A."/>
            <person name="Putnam N.H."/>
            <person name="Rokhsar D.S."/>
        </authorList>
    </citation>
    <scope>NUCLEOTIDE SEQUENCE</scope>
</reference>
<dbReference type="Proteomes" id="UP000015101">
    <property type="component" value="Unassembled WGS sequence"/>
</dbReference>
<sequence>MWFPLMMSLFGEICCQAKEGLYSRAHSYLIVSGQKTPVCYDAQMIMSTNIVARSSSECLIKCLITTKQNLRGINYMSPVRSCSCVHKLNNIWYNVTADLNASCLAFVSHDCPKPFDYIIEVHKCYSLVNNLMNWSTAGKACNNASGHLLAVEDEYENLAASKYPQSVSKGVNIPLSFFGWCSGEPNGVANGNNYCLQYIILPECAWDDYTCTMLRCSLCEIDITL</sequence>
<feature type="signal peptide" evidence="2">
    <location>
        <begin position="1"/>
        <end position="17"/>
    </location>
</feature>
<dbReference type="Gene3D" id="3.10.100.10">
    <property type="entry name" value="Mannose-Binding Protein A, subunit A"/>
    <property type="match status" value="1"/>
</dbReference>
<dbReference type="RefSeq" id="XP_009017089.1">
    <property type="nucleotide sequence ID" value="XM_009018841.1"/>
</dbReference>
<dbReference type="CDD" id="cd00037">
    <property type="entry name" value="CLECT"/>
    <property type="match status" value="1"/>
</dbReference>
<evidence type="ECO:0000313" key="6">
    <source>
        <dbReference type="Proteomes" id="UP000015101"/>
    </source>
</evidence>
<evidence type="ECO:0000256" key="2">
    <source>
        <dbReference type="SAM" id="SignalP"/>
    </source>
</evidence>
<keyword evidence="2" id="KW-0732">Signal</keyword>
<dbReference type="CTD" id="20203929"/>
<dbReference type="GO" id="GO:0006955">
    <property type="term" value="P:immune response"/>
    <property type="evidence" value="ECO:0000318"/>
    <property type="project" value="GO_Central"/>
</dbReference>
<dbReference type="HOGENOM" id="CLU_070181_0_0_1"/>
<dbReference type="GO" id="GO:0030246">
    <property type="term" value="F:carbohydrate binding"/>
    <property type="evidence" value="ECO:0000318"/>
    <property type="project" value="GO_Central"/>
</dbReference>
<dbReference type="InterPro" id="IPR001304">
    <property type="entry name" value="C-type_lectin-like"/>
</dbReference>
<dbReference type="PROSITE" id="PS50041">
    <property type="entry name" value="C_TYPE_LECTIN_2"/>
    <property type="match status" value="1"/>
</dbReference>
<dbReference type="EMBL" id="KB096457">
    <property type="protein sequence ID" value="ESO04510.1"/>
    <property type="molecule type" value="Genomic_DNA"/>
</dbReference>
<organism evidence="5 6">
    <name type="scientific">Helobdella robusta</name>
    <name type="common">Californian leech</name>
    <dbReference type="NCBI Taxonomy" id="6412"/>
    <lineage>
        <taxon>Eukaryota</taxon>
        <taxon>Metazoa</taxon>
        <taxon>Spiralia</taxon>
        <taxon>Lophotrochozoa</taxon>
        <taxon>Annelida</taxon>
        <taxon>Clitellata</taxon>
        <taxon>Hirudinea</taxon>
        <taxon>Rhynchobdellida</taxon>
        <taxon>Glossiphoniidae</taxon>
        <taxon>Helobdella</taxon>
    </lineage>
</organism>
<evidence type="ECO:0000313" key="5">
    <source>
        <dbReference type="EnsemblMetazoa" id="HelroP172157"/>
    </source>
</evidence>
<feature type="domain" description="C-type lectin" evidence="3">
    <location>
        <begin position="123"/>
        <end position="220"/>
    </location>
</feature>
<dbReference type="OrthoDB" id="6079369at2759"/>
<dbReference type="KEGG" id="hro:HELRODRAFT_172157"/>
<protein>
    <recommendedName>
        <fullName evidence="3">C-type lectin domain-containing protein</fullName>
    </recommendedName>
</protein>
<dbReference type="EMBL" id="AMQM01004087">
    <property type="status" value="NOT_ANNOTATED_CDS"/>
    <property type="molecule type" value="Genomic_DNA"/>
</dbReference>